<keyword evidence="2" id="KW-1185">Reference proteome</keyword>
<dbReference type="EMBL" id="JAKNHQ010000002">
    <property type="protein sequence ID" value="MCG4609676.1"/>
    <property type="molecule type" value="Genomic_DNA"/>
</dbReference>
<reference evidence="1 2" key="1">
    <citation type="submission" date="2022-01" db="EMBL/GenBank/DDBJ databases">
        <title>Collection of gut derived symbiotic bacterial strains cultured from healthy donors.</title>
        <authorList>
            <person name="Lin H."/>
            <person name="Kohout C."/>
            <person name="Waligurski E."/>
            <person name="Pamer E.G."/>
        </authorList>
    </citation>
    <scope>NUCLEOTIDE SEQUENCE [LARGE SCALE GENOMIC DNA]</scope>
    <source>
        <strain evidence="1 2">DFI.7.58</strain>
    </source>
</reference>
<dbReference type="RefSeq" id="WP_191448390.1">
    <property type="nucleotide sequence ID" value="NZ_JAKNHQ010000002.1"/>
</dbReference>
<evidence type="ECO:0000313" key="2">
    <source>
        <dbReference type="Proteomes" id="UP001298681"/>
    </source>
</evidence>
<dbReference type="Proteomes" id="UP001298681">
    <property type="component" value="Unassembled WGS sequence"/>
</dbReference>
<evidence type="ECO:0000313" key="1">
    <source>
        <dbReference type="EMBL" id="MCG4609676.1"/>
    </source>
</evidence>
<comment type="caution">
    <text evidence="1">The sequence shown here is derived from an EMBL/GenBank/DDBJ whole genome shotgun (WGS) entry which is preliminary data.</text>
</comment>
<organism evidence="1 2">
    <name type="scientific">Anaeromassilibacillus senegalensis</name>
    <dbReference type="NCBI Taxonomy" id="1673717"/>
    <lineage>
        <taxon>Bacteria</taxon>
        <taxon>Bacillati</taxon>
        <taxon>Bacillota</taxon>
        <taxon>Clostridia</taxon>
        <taxon>Eubacteriales</taxon>
        <taxon>Acutalibacteraceae</taxon>
        <taxon>Anaeromassilibacillus</taxon>
    </lineage>
</organism>
<dbReference type="Pfam" id="PF13289">
    <property type="entry name" value="SIR2_2"/>
    <property type="match status" value="1"/>
</dbReference>
<protein>
    <submittedName>
        <fullName evidence="1">SIR2 family protein</fullName>
    </submittedName>
</protein>
<sequence>MASAIFVGNGLNRCYPVLHSWGGMLDSLAERLGVTGKSNASFSMEFERIANAALKSRCFTGDRAFWQMKSDIVGPMLDPQKKPQLLQKRLMDLPVQELLTTNYDYMLEYAADPHFFEHGVKSGSAEIRYSLFRKQAAGGKTIRHIHGEAKAPSSVCLGFEHYAGALEKLRSLLLAHEKGARDVVLFNLLRGDRESTGSFAELFFTHDLFFVGYGLDRVEMDVWWLLTYRAFLMNANYRGMAPFVKNRIVFYRVGTETESFLQLCSLLDSLNVEVVCMEPPEGNYEAGYLQILEEIQGQL</sequence>
<proteinExistence type="predicted"/>
<accession>A0ABS9MG07</accession>
<name>A0ABS9MG07_9FIRM</name>
<gene>
    <name evidence="1" type="ORF">L0P57_01775</name>
</gene>